<evidence type="ECO:0000256" key="2">
    <source>
        <dbReference type="SAM" id="Coils"/>
    </source>
</evidence>
<keyword evidence="2" id="KW-0175">Coiled coil</keyword>
<comment type="caution">
    <text evidence="5">The sequence shown here is derived from an EMBL/GenBank/DDBJ whole genome shotgun (WGS) entry which is preliminary data.</text>
</comment>
<dbReference type="PANTHER" id="PTHR37813:SF1">
    <property type="entry name" value="FELS-2 PROPHAGE PROTEIN"/>
    <property type="match status" value="1"/>
</dbReference>
<sequence length="1538" mass="167725">MAKNPEVKVSYTVVNQAFNQGIRDMNKSVNTLNKEFALQREQMKNSSSESEKLEATVNNLNQEYELAQQKTKMVASALENTKEITGANSEATRIWTDKLLDAQRKEEALKNRIQETNVKLKEATTAERALTEEQKKSIEASEKRKAKLSELETSQGKLVSSSEKLTKEYDLQVASLGNNARESEKTKLKQQLLADQLKNTASQTQNLEQQLELARQEYGNTSTEVNRLENELLDVRLASQQFTNELEASTNRLANFGSKMTNIGNGMKTVGKNMSMYVTAPIVAGVGLSVKAASDFDTAFTGVKKTVDELVDSNGKTAISYADLETGIREMAKTIPATTTEISAVAEAAGQLGISTDNVLSFTKTMIDLGESTNMSSEEAATSLARLANITQMPQTEFNNLGSSIVELGNNFATTEGEITAMSLRLAGAGSIVGMSEADIVGLSAALSSVGIEAEAGGSAISKVMVEMQLATSKGQDAFKGLQQVAEHNGIAWDNVTAAVSKGGKELKNMSNAMGLGNKGLSDIYKAASDAEGSLVDFAEIAGMSGDEFAKAFQDDAVGAIGKFIEGLGQAEERGTTAIEMLDNMGISEVRLRDALLRAGGASELFTKAISTSNKAWKENTALTDEANKRYETFESKLAVVKNKINDIAIEVGGPLMDAFSSILDALDPVFKAIGKVAKAFSSASPKVQKTIMVIGAIVAAIGPLIFIIGTLLTSIGAISTFLAGPLVAAVVAAAAPFVPFVAAIAAVIGIFTVAYKKIEPFRKLVDWLVDTVVTGVKLIFTVLTTADLDKLDVVASKMDKLIPPGWVDNIIDATGKVREAFKRMSSTVEATIDVVTGKISSVDQIKEKFGEDFLDSEAQTIVDFGTKIKTTVDEVVQTFRNMWKMLTESIDKFMKENAEPIQKAIDKITDKFKPLMEFIKTTIDVMKNNLIPTLAAIFAPIALQVYFIYNIFRAVFKNIEKAFEGFLDFVAGVVEVFLGLFVFDFDTVLKGLKDMIDGLAKMKDAAIKALQDAIVDPFKDLWNLIGPTVTKLGKDIYKGVSDWFTGIVNGVKEWGKGVYDAIAEFFTSIKDSIVNAFNSFVQYVKDGWHAMTDPIVEGAKQLIQDITDTWDSIIQSTVDAWTSFSEFMKPIIDGFVNVIMVPISFIQTMLEAIWLLIVAGVTIAWEAIKIGTQIAWDQIKKYIINPITDAYDFIVTKLTEFGQWIETKWNQIVDLTVLGWNTIKDSIITPIVAGYDAVVLKIGELATWLVTKWNEIVASAKAVWELLRDTVIGVVVGIWTYVTGKFTELRDFLMGKWVEIQQGAIQLWQSIKQTIIDPVVEMKDRVVALVVELWNGLMERFEAIRAGAVNKFNAARDAIVGPIESAKEKVDKIVKDIKGFFDNMKLKIPEPSMPKLPHFSLRTTSKKVLGKDITFPSGIDVEWYAKGGILTKPTMFGMNGNSAMVGGEAGKEAVIPLTSNNLAGIGKGIESQMFNGTLENMLNTFINNMSMRQQPIELVMVNQLDSKIIGESSAVYVDDTFVQTGNNTGSGIGGRRR</sequence>
<keyword evidence="3" id="KW-0472">Membrane</keyword>
<feature type="coiled-coil region" evidence="2">
    <location>
        <begin position="194"/>
        <end position="245"/>
    </location>
</feature>
<evidence type="ECO:0000259" key="4">
    <source>
        <dbReference type="Pfam" id="PF10145"/>
    </source>
</evidence>
<feature type="transmembrane region" description="Helical" evidence="3">
    <location>
        <begin position="692"/>
        <end position="716"/>
    </location>
</feature>
<organism evidence="5 6">
    <name type="scientific">Carnobacterium maltaromaticum</name>
    <name type="common">Carnobacterium piscicola</name>
    <dbReference type="NCBI Taxonomy" id="2751"/>
    <lineage>
        <taxon>Bacteria</taxon>
        <taxon>Bacillati</taxon>
        <taxon>Bacillota</taxon>
        <taxon>Bacilli</taxon>
        <taxon>Lactobacillales</taxon>
        <taxon>Carnobacteriaceae</taxon>
        <taxon>Carnobacterium</taxon>
    </lineage>
</organism>
<evidence type="ECO:0000313" key="6">
    <source>
        <dbReference type="Proteomes" id="UP001290462"/>
    </source>
</evidence>
<dbReference type="EMBL" id="JAVBVO010000028">
    <property type="protein sequence ID" value="MDZ5760778.1"/>
    <property type="molecule type" value="Genomic_DNA"/>
</dbReference>
<dbReference type="Pfam" id="PF10145">
    <property type="entry name" value="PhageMin_Tail"/>
    <property type="match status" value="1"/>
</dbReference>
<dbReference type="NCBIfam" id="TIGR01760">
    <property type="entry name" value="tape_meas_TP901"/>
    <property type="match status" value="1"/>
</dbReference>
<feature type="transmembrane region" description="Helical" evidence="3">
    <location>
        <begin position="970"/>
        <end position="990"/>
    </location>
</feature>
<evidence type="ECO:0000256" key="1">
    <source>
        <dbReference type="ARBA" id="ARBA00022612"/>
    </source>
</evidence>
<dbReference type="RefSeq" id="WP_322809926.1">
    <property type="nucleotide sequence ID" value="NZ_JAVBVO010000028.1"/>
</dbReference>
<accession>A0AAW9JYY3</accession>
<feature type="coiled-coil region" evidence="2">
    <location>
        <begin position="99"/>
        <end position="133"/>
    </location>
</feature>
<keyword evidence="1" id="KW-1188">Viral release from host cell</keyword>
<feature type="domain" description="Phage tail tape measure protein" evidence="4">
    <location>
        <begin position="328"/>
        <end position="515"/>
    </location>
</feature>
<dbReference type="Proteomes" id="UP001290462">
    <property type="component" value="Unassembled WGS sequence"/>
</dbReference>
<proteinExistence type="predicted"/>
<dbReference type="Gene3D" id="1.20.120.20">
    <property type="entry name" value="Apolipoprotein"/>
    <property type="match status" value="1"/>
</dbReference>
<evidence type="ECO:0000313" key="5">
    <source>
        <dbReference type="EMBL" id="MDZ5760778.1"/>
    </source>
</evidence>
<feature type="coiled-coil region" evidence="2">
    <location>
        <begin position="43"/>
        <end position="70"/>
    </location>
</feature>
<protein>
    <submittedName>
        <fullName evidence="5">Phage tail tape measure protein</fullName>
    </submittedName>
</protein>
<dbReference type="PANTHER" id="PTHR37813">
    <property type="entry name" value="FELS-2 PROPHAGE PROTEIN"/>
    <property type="match status" value="1"/>
</dbReference>
<keyword evidence="3" id="KW-1133">Transmembrane helix</keyword>
<keyword evidence="3" id="KW-0812">Transmembrane</keyword>
<reference evidence="5" key="1">
    <citation type="submission" date="2023-08" db="EMBL/GenBank/DDBJ databases">
        <title>Genomic characterization of piscicolin 126 produced by Carnobacterium maltaromaticum CM22 strain isolated from salmon (Salmo salar).</title>
        <authorList>
            <person name="Gonzalez-Gragera E."/>
            <person name="Garcia-Lopez J.D."/>
            <person name="Teso-Perez C."/>
            <person name="Gimenez-Hernandez I."/>
            <person name="Peralta-Sanchez J.M."/>
            <person name="Valdivia E."/>
            <person name="Montalban-Lopez M."/>
            <person name="Martin-Platero A.M."/>
            <person name="Banos A."/>
            <person name="Martinez-Bueno M."/>
        </authorList>
    </citation>
    <scope>NUCLEOTIDE SEQUENCE</scope>
    <source>
        <strain evidence="5">CM22</strain>
    </source>
</reference>
<feature type="transmembrane region" description="Helical" evidence="3">
    <location>
        <begin position="931"/>
        <end position="950"/>
    </location>
</feature>
<gene>
    <name evidence="5" type="ORF">RAK27_19215</name>
</gene>
<evidence type="ECO:0000256" key="3">
    <source>
        <dbReference type="SAM" id="Phobius"/>
    </source>
</evidence>
<dbReference type="InterPro" id="IPR010090">
    <property type="entry name" value="Phage_tape_meas"/>
</dbReference>
<name>A0AAW9JYY3_CARML</name>
<feature type="transmembrane region" description="Helical" evidence="3">
    <location>
        <begin position="728"/>
        <end position="756"/>
    </location>
</feature>